<organism evidence="3 4">
    <name type="scientific">Gleimia europaea ACS-120-V-Col10b</name>
    <dbReference type="NCBI Taxonomy" id="883069"/>
    <lineage>
        <taxon>Bacteria</taxon>
        <taxon>Bacillati</taxon>
        <taxon>Actinomycetota</taxon>
        <taxon>Actinomycetes</taxon>
        <taxon>Actinomycetales</taxon>
        <taxon>Actinomycetaceae</taxon>
        <taxon>Gleimia</taxon>
    </lineage>
</organism>
<proteinExistence type="inferred from homology"/>
<sequence>MGSRYERNILVKDFGATGQAALQNARIGVLGAGGLGSPALYYLAAAGAGYLKVVDFDAVEESNLQRQILHNAARIGCNKAESAASTLRALNPEISVEAVGQRVDADNVALIFRDVDVVLEASDNMEAKFLLADYCQASGQPLVWGSAVGMQAVVTTFVSHPLAAEPSGKTATLRELYPQLPDSQATPTAATQGVLGPLVGVAGSLMAMEAIKIVCGIPGVLVRRLALIDVRETGVRLVNF</sequence>
<dbReference type="GO" id="GO:0008146">
    <property type="term" value="F:sulfotransferase activity"/>
    <property type="evidence" value="ECO:0007669"/>
    <property type="project" value="TreeGrafter"/>
</dbReference>
<feature type="domain" description="THIF-type NAD/FAD binding fold" evidence="2">
    <location>
        <begin position="5"/>
        <end position="232"/>
    </location>
</feature>
<dbReference type="GO" id="GO:0008641">
    <property type="term" value="F:ubiquitin-like modifier activating enzyme activity"/>
    <property type="evidence" value="ECO:0007669"/>
    <property type="project" value="InterPro"/>
</dbReference>
<accession>A0A9W5VWD0</accession>
<reference evidence="3 4" key="1">
    <citation type="submission" date="2013-05" db="EMBL/GenBank/DDBJ databases">
        <title>The Genome Sequence of Actinomyces europaeus ACS-120-V-COL10B.</title>
        <authorList>
            <consortium name="The Broad Institute Genomics Platform"/>
            <person name="Earl A."/>
            <person name="Ward D."/>
            <person name="Feldgarden M."/>
            <person name="Gevers D."/>
            <person name="Saerens B."/>
            <person name="Vaneechoutte M."/>
            <person name="Walker B."/>
            <person name="Young S."/>
            <person name="Zeng Q."/>
            <person name="Gargeya S."/>
            <person name="Fitzgerald M."/>
            <person name="Haas B."/>
            <person name="Abouelleil A."/>
            <person name="Allen A.W."/>
            <person name="Alvarado L."/>
            <person name="Arachchi H.M."/>
            <person name="Berlin A.M."/>
            <person name="Chapman S.B."/>
            <person name="Gainer-Dewar J."/>
            <person name="Goldberg J."/>
            <person name="Griggs A."/>
            <person name="Gujja S."/>
            <person name="Hansen M."/>
            <person name="Howarth C."/>
            <person name="Imamovic A."/>
            <person name="Ireland A."/>
            <person name="Larimer J."/>
            <person name="McCowan C."/>
            <person name="Murphy C."/>
            <person name="Pearson M."/>
            <person name="Poon T.W."/>
            <person name="Priest M."/>
            <person name="Roberts A."/>
            <person name="Saif S."/>
            <person name="Shea T."/>
            <person name="Sisk P."/>
            <person name="Sykes S."/>
            <person name="Wortman J."/>
            <person name="Nusbaum C."/>
            <person name="Birren B."/>
        </authorList>
    </citation>
    <scope>NUCLEOTIDE SEQUENCE [LARGE SCALE GENOMIC DNA]</scope>
    <source>
        <strain evidence="3 4">ACS-120-V-Col10b</strain>
    </source>
</reference>
<evidence type="ECO:0000259" key="2">
    <source>
        <dbReference type="Pfam" id="PF00899"/>
    </source>
</evidence>
<dbReference type="FunFam" id="3.40.50.720:FF:000080">
    <property type="entry name" value="Thiazole biosynthesis adenylyltransferase ThiF"/>
    <property type="match status" value="1"/>
</dbReference>
<dbReference type="GO" id="GO:0016779">
    <property type="term" value="F:nucleotidyltransferase activity"/>
    <property type="evidence" value="ECO:0007669"/>
    <property type="project" value="TreeGrafter"/>
</dbReference>
<dbReference type="InterPro" id="IPR000594">
    <property type="entry name" value="ThiF_NAD_FAD-bd"/>
</dbReference>
<evidence type="ECO:0000256" key="1">
    <source>
        <dbReference type="ARBA" id="ARBA00009919"/>
    </source>
</evidence>
<dbReference type="InterPro" id="IPR035985">
    <property type="entry name" value="Ubiquitin-activating_enz"/>
</dbReference>
<dbReference type="CDD" id="cd00757">
    <property type="entry name" value="ThiF_MoeB_HesA_family"/>
    <property type="match status" value="1"/>
</dbReference>
<name>A0A9W5VWD0_9ACTO</name>
<dbReference type="GO" id="GO:0005829">
    <property type="term" value="C:cytosol"/>
    <property type="evidence" value="ECO:0007669"/>
    <property type="project" value="TreeGrafter"/>
</dbReference>
<dbReference type="GO" id="GO:0004792">
    <property type="term" value="F:thiosulfate-cyanide sulfurtransferase activity"/>
    <property type="evidence" value="ECO:0007669"/>
    <property type="project" value="TreeGrafter"/>
</dbReference>
<protein>
    <recommendedName>
        <fullName evidence="2">THIF-type NAD/FAD binding fold domain-containing protein</fullName>
    </recommendedName>
</protein>
<dbReference type="AlphaFoldDB" id="A0A9W5VWD0"/>
<evidence type="ECO:0000313" key="4">
    <source>
        <dbReference type="Proteomes" id="UP000014387"/>
    </source>
</evidence>
<dbReference type="Pfam" id="PF00899">
    <property type="entry name" value="ThiF"/>
    <property type="match status" value="1"/>
</dbReference>
<dbReference type="PANTHER" id="PTHR10953">
    <property type="entry name" value="UBIQUITIN-ACTIVATING ENZYME E1"/>
    <property type="match status" value="1"/>
</dbReference>
<dbReference type="PANTHER" id="PTHR10953:SF102">
    <property type="entry name" value="ADENYLYLTRANSFERASE AND SULFURTRANSFERASE MOCS3"/>
    <property type="match status" value="1"/>
</dbReference>
<dbReference type="Gene3D" id="3.40.50.720">
    <property type="entry name" value="NAD(P)-binding Rossmann-like Domain"/>
    <property type="match status" value="1"/>
</dbReference>
<keyword evidence="4" id="KW-1185">Reference proteome</keyword>
<evidence type="ECO:0000313" key="3">
    <source>
        <dbReference type="EMBL" id="EPD30783.1"/>
    </source>
</evidence>
<dbReference type="Proteomes" id="UP000014387">
    <property type="component" value="Unassembled WGS sequence"/>
</dbReference>
<dbReference type="OrthoDB" id="9804286at2"/>
<dbReference type="SUPFAM" id="SSF69572">
    <property type="entry name" value="Activating enzymes of the ubiquitin-like proteins"/>
    <property type="match status" value="1"/>
</dbReference>
<comment type="caution">
    <text evidence="3">The sequence shown here is derived from an EMBL/GenBank/DDBJ whole genome shotgun (WGS) entry which is preliminary data.</text>
</comment>
<comment type="similarity">
    <text evidence="1">Belongs to the HesA/MoeB/ThiF family.</text>
</comment>
<gene>
    <name evidence="3" type="ORF">HMPREF9238_00538</name>
</gene>
<dbReference type="RefSeq" id="WP_016443895.1">
    <property type="nucleotide sequence ID" value="NZ_KE150266.1"/>
</dbReference>
<dbReference type="InterPro" id="IPR045886">
    <property type="entry name" value="ThiF/MoeB/HesA"/>
</dbReference>
<dbReference type="EMBL" id="AGWN01000001">
    <property type="protein sequence ID" value="EPD30783.1"/>
    <property type="molecule type" value="Genomic_DNA"/>
</dbReference>